<protein>
    <submittedName>
        <fullName evidence="1">Uncharacterized protein</fullName>
    </submittedName>
</protein>
<proteinExistence type="predicted"/>
<dbReference type="AlphaFoldDB" id="E6JZU8"/>
<organism evidence="1 2">
    <name type="scientific">Parascardovia denticolens DSM 10105 = JCM 12538</name>
    <dbReference type="NCBI Taxonomy" id="864564"/>
    <lineage>
        <taxon>Bacteria</taxon>
        <taxon>Bacillati</taxon>
        <taxon>Actinomycetota</taxon>
        <taxon>Actinomycetes</taxon>
        <taxon>Bifidobacteriales</taxon>
        <taxon>Bifidobacteriaceae</taxon>
        <taxon>Parascardovia</taxon>
    </lineage>
</organism>
<reference evidence="1 2" key="1">
    <citation type="submission" date="2010-12" db="EMBL/GenBank/DDBJ databases">
        <authorList>
            <person name="Muzny D."/>
            <person name="Qin X."/>
            <person name="Buhay C."/>
            <person name="Dugan-Rocha S."/>
            <person name="Ding Y."/>
            <person name="Chen G."/>
            <person name="Hawes A."/>
            <person name="Holder M."/>
            <person name="Jhangiani S."/>
            <person name="Johnson A."/>
            <person name="Khan Z."/>
            <person name="Li Z."/>
            <person name="Liu W."/>
            <person name="Liu X."/>
            <person name="Perez L."/>
            <person name="Shen H."/>
            <person name="Wang Q."/>
            <person name="Watt J."/>
            <person name="Xi L."/>
            <person name="Xin Y."/>
            <person name="Zhou J."/>
            <person name="Deng J."/>
            <person name="Jiang H."/>
            <person name="Liu Y."/>
            <person name="Qu J."/>
            <person name="Song X.-Z."/>
            <person name="Zhang L."/>
            <person name="Villasana D."/>
            <person name="Johnson A."/>
            <person name="Liu J."/>
            <person name="Liyanage D."/>
            <person name="Lorensuhewa L."/>
            <person name="Robinson T."/>
            <person name="Song A."/>
            <person name="Song B.-B."/>
            <person name="Dinh H."/>
            <person name="Thornton R."/>
            <person name="Coyle M."/>
            <person name="Francisco L."/>
            <person name="Jackson L."/>
            <person name="Javaid M."/>
            <person name="Korchina V."/>
            <person name="Kovar C."/>
            <person name="Mata R."/>
            <person name="Mathew T."/>
            <person name="Ngo R."/>
            <person name="Nguyen L."/>
            <person name="Nguyen N."/>
            <person name="Okwuonu G."/>
            <person name="Ongeri F."/>
            <person name="Pham C."/>
            <person name="Simmons D."/>
            <person name="Wilczek-Boney K."/>
            <person name="Hale W."/>
            <person name="Jakkamsetti A."/>
            <person name="Pham P."/>
            <person name="Ruth R."/>
            <person name="San Lucas F."/>
            <person name="Warren J."/>
            <person name="Zhang J."/>
            <person name="Zhao Z."/>
            <person name="Zhou C."/>
            <person name="Zhu D."/>
            <person name="Lee S."/>
            <person name="Bess C."/>
            <person name="Blankenburg K."/>
            <person name="Forbes L."/>
            <person name="Fu Q."/>
            <person name="Gubbala S."/>
            <person name="Hirani K."/>
            <person name="Jayaseelan J.C."/>
            <person name="Lara F."/>
            <person name="Munidasa M."/>
            <person name="Palculict T."/>
            <person name="Patil S."/>
            <person name="Pu L.-L."/>
            <person name="Saada N."/>
            <person name="Tang L."/>
            <person name="Weissenberger G."/>
            <person name="Zhu Y."/>
            <person name="Hemphill L."/>
            <person name="Shang Y."/>
            <person name="Youmans B."/>
            <person name="Ayvaz T."/>
            <person name="Ross M."/>
            <person name="Santibanez J."/>
            <person name="Aqrawi P."/>
            <person name="Gross S."/>
            <person name="Joshi V."/>
            <person name="Fowler G."/>
            <person name="Nazareth L."/>
            <person name="Reid J."/>
            <person name="Worley K."/>
            <person name="Petrosino J."/>
            <person name="Highlander S."/>
            <person name="Gibbs R."/>
        </authorList>
    </citation>
    <scope>NUCLEOTIDE SEQUENCE [LARGE SCALE GENOMIC DNA]</scope>
    <source>
        <strain evidence="1 2">DSM 10105</strain>
    </source>
</reference>
<dbReference type="HOGENOM" id="CLU_3155852_0_0_11"/>
<dbReference type="EMBL" id="AEON01000001">
    <property type="protein sequence ID" value="EFT84102.1"/>
    <property type="molecule type" value="Genomic_DNA"/>
</dbReference>
<sequence>MEEGTWHAAILVKEFARHEKYVRLDGGAVLLEDDFLWLRIWKDETRRG</sequence>
<keyword evidence="2" id="KW-1185">Reference proteome</keyword>
<evidence type="ECO:0000313" key="2">
    <source>
        <dbReference type="Proteomes" id="UP000004946"/>
    </source>
</evidence>
<evidence type="ECO:0000313" key="1">
    <source>
        <dbReference type="EMBL" id="EFT84102.1"/>
    </source>
</evidence>
<name>E6JZU8_PARDN</name>
<accession>E6JZU8</accession>
<dbReference type="Proteomes" id="UP000004946">
    <property type="component" value="Chromosome"/>
</dbReference>
<gene>
    <name evidence="1" type="ORF">HMPREF0620_1107</name>
</gene>
<comment type="caution">
    <text evidence="1">The sequence shown here is derived from an EMBL/GenBank/DDBJ whole genome shotgun (WGS) entry which is preliminary data.</text>
</comment>